<evidence type="ECO:0000313" key="3">
    <source>
        <dbReference type="Proteomes" id="UP001155059"/>
    </source>
</evidence>
<evidence type="ECO:0000313" key="4">
    <source>
        <dbReference type="Proteomes" id="UP001155163"/>
    </source>
</evidence>
<keyword evidence="1" id="KW-0223">Dioxygenase</keyword>
<evidence type="ECO:0000313" key="2">
    <source>
        <dbReference type="EMBL" id="MCK9816952.1"/>
    </source>
</evidence>
<keyword evidence="4" id="KW-1185">Reference proteome</keyword>
<sequence>MSDHHMQTCINNLMEQGAHLFGEILDVPQTQALYRDMIAARVFGGELFMDQAEYLAQENHFNANPTKTFNFLNQFESQLQFIEQDPRLTAVLDQVLGDDYEVVIKKAVCGVPDAWLPDWIRERIRDVNVANLGPYIKKPYRDITYFRGIDFHQDIIDWPQGRVDLDPSTFLTLYVYLHEVSEHDSPLHLMPGSHRFGATLFPHHLQHLDGDRWVYSDDQGNSVPCTDQRLTGGPGYVGLWHNCTLHGTRPVAHESEQFRLSLRYLLGKSNGHTAKTGIDEINRHISGELRPIRTRRDLDAKGVAQIRGNIINNN</sequence>
<reference evidence="3 4" key="2">
    <citation type="journal article" date="2023" name="Plant Pathol.">
        <title>Dismantling and reorganizing Pseudomonas marginalis sensu#lato.</title>
        <authorList>
            <person name="Sawada H."/>
            <person name="Fujikawa T."/>
            <person name="Satou M."/>
        </authorList>
    </citation>
    <scope>NUCLEOTIDE SEQUENCE [LARGE SCALE GENOMIC DNA]</scope>
    <source>
        <strain evidence="1 3">MAFF 302030</strain>
        <strain evidence="2 4">MAFF 302046</strain>
    </source>
</reference>
<organism evidence="1 3">
    <name type="scientific">Pseudomonas morbosilactucae</name>
    <dbReference type="NCBI Taxonomy" id="2938197"/>
    <lineage>
        <taxon>Bacteria</taxon>
        <taxon>Pseudomonadati</taxon>
        <taxon>Pseudomonadota</taxon>
        <taxon>Gammaproteobacteria</taxon>
        <taxon>Pseudomonadales</taxon>
        <taxon>Pseudomonadaceae</taxon>
        <taxon>Pseudomonas</taxon>
    </lineage>
</organism>
<dbReference type="SUPFAM" id="SSF51197">
    <property type="entry name" value="Clavaminate synthase-like"/>
    <property type="match status" value="1"/>
</dbReference>
<comment type="caution">
    <text evidence="1">The sequence shown here is derived from an EMBL/GenBank/DDBJ whole genome shotgun (WGS) entry which is preliminary data.</text>
</comment>
<dbReference type="Gene3D" id="2.60.120.620">
    <property type="entry name" value="q2cbj1_9rhob like domain"/>
    <property type="match status" value="1"/>
</dbReference>
<dbReference type="Proteomes" id="UP001155163">
    <property type="component" value="Unassembled WGS sequence"/>
</dbReference>
<dbReference type="GO" id="GO:0016706">
    <property type="term" value="F:2-oxoglutarate-dependent dioxygenase activity"/>
    <property type="evidence" value="ECO:0007669"/>
    <property type="project" value="UniProtKB-ARBA"/>
</dbReference>
<dbReference type="Pfam" id="PF05721">
    <property type="entry name" value="PhyH"/>
    <property type="match status" value="1"/>
</dbReference>
<dbReference type="InterPro" id="IPR008775">
    <property type="entry name" value="Phytyl_CoA_dOase-like"/>
</dbReference>
<dbReference type="RefSeq" id="WP_268263201.1">
    <property type="nucleotide sequence ID" value="NZ_JALQCW010000035.1"/>
</dbReference>
<keyword evidence="1" id="KW-0560">Oxidoreductase</keyword>
<dbReference type="AlphaFoldDB" id="A0A9X1YVM2"/>
<proteinExistence type="predicted"/>
<protein>
    <submittedName>
        <fullName evidence="1">Phytanoyl-CoA dioxygenase family protein</fullName>
    </submittedName>
</protein>
<gene>
    <name evidence="1" type="ORF">M1B34_15445</name>
    <name evidence="2" type="ORF">M1B35_23190</name>
</gene>
<dbReference type="Proteomes" id="UP001155059">
    <property type="component" value="Unassembled WGS sequence"/>
</dbReference>
<dbReference type="EMBL" id="JALQCX010000047">
    <property type="protein sequence ID" value="MCK9816952.1"/>
    <property type="molecule type" value="Genomic_DNA"/>
</dbReference>
<accession>A0A9X1YVM2</accession>
<dbReference type="EMBL" id="JALQCW010000035">
    <property type="protein sequence ID" value="MCK9799063.1"/>
    <property type="molecule type" value="Genomic_DNA"/>
</dbReference>
<evidence type="ECO:0000313" key="1">
    <source>
        <dbReference type="EMBL" id="MCK9799063.1"/>
    </source>
</evidence>
<name>A0A9X1YVM2_9PSED</name>
<reference evidence="3 4" key="1">
    <citation type="journal article" date="2022" name="Int. J. Syst. Evol. Microbiol.">
        <title>Pseudomonas aegrilactucae sp. nov. and Pseudomonas morbosilactucae sp. nov., pathogens causing bacterial rot of lettuce in Japan.</title>
        <authorList>
            <person name="Sawada H."/>
            <person name="Fujikawa T."/>
            <person name="Satou M."/>
        </authorList>
    </citation>
    <scope>NUCLEOTIDE SEQUENCE [LARGE SCALE GENOMIC DNA]</scope>
    <source>
        <strain evidence="1 3">MAFF 302030</strain>
        <strain evidence="2 4">MAFF 302046</strain>
    </source>
</reference>